<dbReference type="EMBL" id="CAJOAY010000932">
    <property type="protein sequence ID" value="CAF3762349.1"/>
    <property type="molecule type" value="Genomic_DNA"/>
</dbReference>
<name>A0A818Z1I9_9BILA</name>
<organism evidence="2 3">
    <name type="scientific">Adineta steineri</name>
    <dbReference type="NCBI Taxonomy" id="433720"/>
    <lineage>
        <taxon>Eukaryota</taxon>
        <taxon>Metazoa</taxon>
        <taxon>Spiralia</taxon>
        <taxon>Gnathifera</taxon>
        <taxon>Rotifera</taxon>
        <taxon>Eurotatoria</taxon>
        <taxon>Bdelloidea</taxon>
        <taxon>Adinetida</taxon>
        <taxon>Adinetidae</taxon>
        <taxon>Adineta</taxon>
    </lineage>
</organism>
<accession>A0A818Z1I9</accession>
<dbReference type="AlphaFoldDB" id="A0A818Z1I9"/>
<evidence type="ECO:0000313" key="3">
    <source>
        <dbReference type="Proteomes" id="UP000663881"/>
    </source>
</evidence>
<sequence length="73" mass="8271">MPGRVGRLQYDIRSQNILITSCNESTSETNGVLKVSKTIYKYLHHILKLELAVHMLPIICSTLKVELTVTPNF</sequence>
<comment type="caution">
    <text evidence="2">The sequence shown here is derived from an EMBL/GenBank/DDBJ whole genome shotgun (WGS) entry which is preliminary data.</text>
</comment>
<proteinExistence type="predicted"/>
<evidence type="ECO:0000313" key="2">
    <source>
        <dbReference type="EMBL" id="CAF3762349.1"/>
    </source>
</evidence>
<protein>
    <submittedName>
        <fullName evidence="2">Uncharacterized protein</fullName>
    </submittedName>
</protein>
<dbReference type="OrthoDB" id="5575at2759"/>
<reference evidence="2" key="1">
    <citation type="submission" date="2021-02" db="EMBL/GenBank/DDBJ databases">
        <authorList>
            <person name="Nowell W R."/>
        </authorList>
    </citation>
    <scope>NUCLEOTIDE SEQUENCE</scope>
</reference>
<evidence type="ECO:0000313" key="1">
    <source>
        <dbReference type="EMBL" id="CAF1376188.1"/>
    </source>
</evidence>
<gene>
    <name evidence="2" type="ORF">OKA104_LOCUS16324</name>
    <name evidence="1" type="ORF">VCS650_LOCUS35142</name>
</gene>
<dbReference type="Proteomes" id="UP000663891">
    <property type="component" value="Unassembled WGS sequence"/>
</dbReference>
<dbReference type="EMBL" id="CAJNON010000777">
    <property type="protein sequence ID" value="CAF1376188.1"/>
    <property type="molecule type" value="Genomic_DNA"/>
</dbReference>
<dbReference type="Proteomes" id="UP000663881">
    <property type="component" value="Unassembled WGS sequence"/>
</dbReference>